<name>D2C269_DICZ5</name>
<accession>D2C269</accession>
<dbReference type="KEGG" id="ddc:Dd586_0348"/>
<reference evidence="1" key="1">
    <citation type="submission" date="2009-12" db="EMBL/GenBank/DDBJ databases">
        <title>Complete sequence of Dickeya dadantii Ech586.</title>
        <authorList>
            <consortium name="US DOE Joint Genome Institute"/>
            <person name="Lucas S."/>
            <person name="Copeland A."/>
            <person name="Lapidus A."/>
            <person name="Glavina del Rio T."/>
            <person name="Tice H."/>
            <person name="Bruce D."/>
            <person name="Goodwin L."/>
            <person name="Pitluck S."/>
            <person name="Munk A.C."/>
            <person name="Brettin T."/>
            <person name="Detter J.C."/>
            <person name="Han C."/>
            <person name="Tapia R."/>
            <person name="Larimer F."/>
            <person name="Land M."/>
            <person name="Hauser L."/>
            <person name="Kyrpides N."/>
            <person name="Mikhailova N."/>
            <person name="Balakrishnan V."/>
            <person name="Glasner J."/>
            <person name="Perna N.T."/>
        </authorList>
    </citation>
    <scope>NUCLEOTIDE SEQUENCE [LARGE SCALE GENOMIC DNA]</scope>
    <source>
        <strain evidence="1">Ech586</strain>
    </source>
</reference>
<organism evidence="1 2">
    <name type="scientific">Dickeya zeae (strain Ech586)</name>
    <name type="common">Dickeya dadantii (strain Ech586)</name>
    <dbReference type="NCBI Taxonomy" id="590409"/>
    <lineage>
        <taxon>Bacteria</taxon>
        <taxon>Pseudomonadati</taxon>
        <taxon>Pseudomonadota</taxon>
        <taxon>Gammaproteobacteria</taxon>
        <taxon>Enterobacterales</taxon>
        <taxon>Pectobacteriaceae</taxon>
        <taxon>Dickeya</taxon>
        <taxon>Dickeya parazeae</taxon>
    </lineage>
</organism>
<dbReference type="Proteomes" id="UP000001446">
    <property type="component" value="Chromosome"/>
</dbReference>
<gene>
    <name evidence="1" type="ordered locus">Dd586_0348</name>
</gene>
<dbReference type="AlphaFoldDB" id="D2C269"/>
<dbReference type="STRING" id="590409.Dd586_0348"/>
<protein>
    <submittedName>
        <fullName evidence="1">Uncharacterized protein</fullName>
    </submittedName>
</protein>
<dbReference type="HOGENOM" id="CLU_2751310_0_0_6"/>
<sequence length="70" mass="7775">MFPGEQKLPKQQKILEKQSYYFEAVTNSSMGIKTIYVGNDEAFPAYNLKSDPLSGYLAIKSVATNPVSAR</sequence>
<keyword evidence="2" id="KW-1185">Reference proteome</keyword>
<proteinExistence type="predicted"/>
<dbReference type="EMBL" id="CP001836">
    <property type="protein sequence ID" value="ACZ75245.1"/>
    <property type="molecule type" value="Genomic_DNA"/>
</dbReference>
<evidence type="ECO:0000313" key="2">
    <source>
        <dbReference type="Proteomes" id="UP000001446"/>
    </source>
</evidence>
<evidence type="ECO:0000313" key="1">
    <source>
        <dbReference type="EMBL" id="ACZ75245.1"/>
    </source>
</evidence>